<feature type="coiled-coil region" evidence="1">
    <location>
        <begin position="66"/>
        <end position="93"/>
    </location>
</feature>
<evidence type="ECO:0000256" key="1">
    <source>
        <dbReference type="SAM" id="Coils"/>
    </source>
</evidence>
<accession>A0A0P8C2T3</accession>
<reference evidence="2 3" key="1">
    <citation type="submission" date="2015-09" db="EMBL/GenBank/DDBJ databases">
        <title>Identification and resolution of microdiversity through metagenomic sequencing of parallel consortia.</title>
        <authorList>
            <person name="Nelson W.C."/>
            <person name="Romine M.F."/>
            <person name="Lindemann S.R."/>
        </authorList>
    </citation>
    <scope>NUCLEOTIDE SEQUENCE [LARGE SCALE GENOMIC DNA]</scope>
    <source>
        <strain evidence="2">Ana</strain>
    </source>
</reference>
<evidence type="ECO:0000313" key="3">
    <source>
        <dbReference type="Proteomes" id="UP000050465"/>
    </source>
</evidence>
<name>A0A0P8C2T3_9CYAN</name>
<sequence>MNGQPNIEFSILEFFEFSCLTQPFDLNRMEAQIAAALAAASTASDYSQIAKWLKQWQANEPRNLLIRLYAAQLQERTNRLEAAEKNYLELLKQTPSSKIMSQARAGIQRVQQQQAAIKAKALSEAKQVVGGDEVSILAIAAPPASQRQQTLEGIAKVFDLDAYTARLKVPASGFRIHRIGPWGEISFFAQALKQVHVTTLAVQVSKVKALPIFQICYFEAIAPQPIVICKNTAGQLGRLEFSWAEITQQVSGQLPIFEQVADIGHWGRTVHQEKVQDYIQVIDFHLKERQIVLRLCDRLYQYQKGVSLTQQSELNSRILWNHLQAHLQQSIKASHQNDFSRFSKGALEFIDILPPIHPYLDIDRRAPSHWDQAFHLYSGLCYFETSIQKKHKLEQTQNRKSNSLSS</sequence>
<comment type="caution">
    <text evidence="2">The sequence shown here is derived from an EMBL/GenBank/DDBJ whole genome shotgun (WGS) entry which is preliminary data.</text>
</comment>
<gene>
    <name evidence="2" type="ORF">HLUCCA11_09095</name>
</gene>
<evidence type="ECO:0008006" key="4">
    <source>
        <dbReference type="Google" id="ProtNLM"/>
    </source>
</evidence>
<protein>
    <recommendedName>
        <fullName evidence="4">Cyclic nucleotide-binding protein</fullName>
    </recommendedName>
</protein>
<dbReference type="EMBL" id="LJZR01000010">
    <property type="protein sequence ID" value="KPQ35712.1"/>
    <property type="molecule type" value="Genomic_DNA"/>
</dbReference>
<dbReference type="STRING" id="1666911.HLUCCA11_09095"/>
<keyword evidence="1" id="KW-0175">Coiled coil</keyword>
<proteinExistence type="predicted"/>
<dbReference type="AlphaFoldDB" id="A0A0P8C2T3"/>
<organism evidence="2 3">
    <name type="scientific">Phormidesmis priestleyi Ana</name>
    <dbReference type="NCBI Taxonomy" id="1666911"/>
    <lineage>
        <taxon>Bacteria</taxon>
        <taxon>Bacillati</taxon>
        <taxon>Cyanobacteriota</taxon>
        <taxon>Cyanophyceae</taxon>
        <taxon>Leptolyngbyales</taxon>
        <taxon>Leptolyngbyaceae</taxon>
        <taxon>Phormidesmis</taxon>
    </lineage>
</organism>
<dbReference type="Proteomes" id="UP000050465">
    <property type="component" value="Unassembled WGS sequence"/>
</dbReference>
<evidence type="ECO:0000313" key="2">
    <source>
        <dbReference type="EMBL" id="KPQ35712.1"/>
    </source>
</evidence>